<reference evidence="2" key="1">
    <citation type="submission" date="2014-08" db="EMBL/GenBank/DDBJ databases">
        <title>Unpredicted properies of Pseudomonas aeruginosa cells treated with bacteriophage PS44 - a candidate for therapeutic applications.</title>
        <authorList>
            <person name="Woznica W."/>
            <person name="Dabrowski K."/>
            <person name="Glowacka A."/>
            <person name="Izak D."/>
            <person name="Hejnowicz M."/>
            <person name="Gawor J."/>
            <person name="Gromadka R."/>
            <person name="Weber-Dabrowska B."/>
            <person name="Lobocka M.B."/>
        </authorList>
    </citation>
    <scope>NUCLEOTIDE SEQUENCE [LARGE SCALE GENOMIC DNA]</scope>
</reference>
<sequence length="31" mass="3596">MIYMTIKAMTWFALLWAAGLAITTLTIHFCY</sequence>
<dbReference type="OrthoDB" id="28949at10239"/>
<dbReference type="KEGG" id="vg:26637752"/>
<evidence type="ECO:0000313" key="1">
    <source>
        <dbReference type="EMBL" id="AIW01566.1"/>
    </source>
</evidence>
<dbReference type="EMBL" id="KM434184">
    <property type="protein sequence ID" value="AIW01566.1"/>
    <property type="molecule type" value="Genomic_DNA"/>
</dbReference>
<dbReference type="GeneID" id="26637752"/>
<keyword evidence="2" id="KW-1185">Reference proteome</keyword>
<gene>
    <name evidence="1" type="ORF">vB_Pae_PS44_00012</name>
</gene>
<protein>
    <submittedName>
        <fullName evidence="1">Uncharacterized protein</fullName>
    </submittedName>
</protein>
<name>A0A0K0L8Y5_9CAUD</name>
<organism evidence="1 2">
    <name type="scientific">Pseudomonas phage vB_Pae_PS44</name>
    <dbReference type="NCBI Taxonomy" id="1542090"/>
    <lineage>
        <taxon>Viruses</taxon>
        <taxon>Duplodnaviria</taxon>
        <taxon>Heunggongvirae</taxon>
        <taxon>Uroviricota</taxon>
        <taxon>Caudoviricetes</taxon>
        <taxon>Lindbergviridae</taxon>
        <taxon>Pbunavirus</taxon>
        <taxon>Pbunavirus PS44</taxon>
    </lineage>
</organism>
<dbReference type="RefSeq" id="YP_009211336.1">
    <property type="nucleotide sequence ID" value="NC_028939.1"/>
</dbReference>
<evidence type="ECO:0000313" key="2">
    <source>
        <dbReference type="Proteomes" id="UP000202007"/>
    </source>
</evidence>
<accession>A0A0K0L8Y5</accession>
<dbReference type="Proteomes" id="UP000202007">
    <property type="component" value="Segment"/>
</dbReference>
<proteinExistence type="predicted"/>